<accession>A0A2U9IQI7</accession>
<dbReference type="OrthoDB" id="34658at2157"/>
<dbReference type="AlphaFoldDB" id="A0A2U9IQI7"/>
<gene>
    <name evidence="1" type="ORF">DFR86_05375</name>
</gene>
<reference evidence="1 2" key="1">
    <citation type="submission" date="2018-05" db="EMBL/GenBank/DDBJ databases">
        <title>Complete Genome Sequences of Extremely Thermoacidophilic, Metal-Mobilizing Type-Strain Members of the Archaeal Family Sulfolobaceae: Acidianus brierleyi DSM-1651T, Acidianus sulfidivorans DSM-18786T, Metallosphaera hakonensis DSM-7519T, and Metallosphaera prunae DSM-10039T.</title>
        <authorList>
            <person name="Counts J.A."/>
            <person name="Kelly R.M."/>
        </authorList>
    </citation>
    <scope>NUCLEOTIDE SEQUENCE [LARGE SCALE GENOMIC DNA]</scope>
    <source>
        <strain evidence="1 2">JP7</strain>
    </source>
</reference>
<dbReference type="EMBL" id="CP029288">
    <property type="protein sequence ID" value="AWR98246.1"/>
    <property type="molecule type" value="Genomic_DNA"/>
</dbReference>
<proteinExistence type="predicted"/>
<name>A0A2U9IQI7_9CREN</name>
<protein>
    <submittedName>
        <fullName evidence="1">Uncharacterized protein</fullName>
    </submittedName>
</protein>
<dbReference type="Proteomes" id="UP000248410">
    <property type="component" value="Chromosome"/>
</dbReference>
<evidence type="ECO:0000313" key="1">
    <source>
        <dbReference type="EMBL" id="AWR98246.1"/>
    </source>
</evidence>
<organism evidence="1 2">
    <name type="scientific">Acidianus sulfidivorans JP7</name>
    <dbReference type="NCBI Taxonomy" id="619593"/>
    <lineage>
        <taxon>Archaea</taxon>
        <taxon>Thermoproteota</taxon>
        <taxon>Thermoprotei</taxon>
        <taxon>Sulfolobales</taxon>
        <taxon>Sulfolobaceae</taxon>
        <taxon>Acidianus</taxon>
    </lineage>
</organism>
<sequence length="183" mass="20882">MKRITLRLNNPRFFRETLVEIKKAGLHPTTSDDGDFIISDYDRNADIFIENEEDIKKAINTILCLSAGKKEFDELLIGIDTNSPNLTIVVIGDGKILESSNVNLYEIEDKLNEIILSYPHKRLYIGIGTGNKYGEIVYKMLILKFPMIKKVNEKNTSNKNPYINIRDKDVRAAYLIALRATVC</sequence>
<dbReference type="KEGG" id="asul:DFR86_05375"/>
<keyword evidence="2" id="KW-1185">Reference proteome</keyword>
<evidence type="ECO:0000313" key="2">
    <source>
        <dbReference type="Proteomes" id="UP000248410"/>
    </source>
</evidence>